<keyword evidence="7" id="KW-1185">Reference proteome</keyword>
<protein>
    <recommendedName>
        <fullName evidence="5">HTH lysR-type domain-containing protein</fullName>
    </recommendedName>
</protein>
<dbReference type="EMBL" id="QHLQ01000010">
    <property type="protein sequence ID" value="NIZ61668.1"/>
    <property type="molecule type" value="Genomic_DNA"/>
</dbReference>
<dbReference type="InterPro" id="IPR000847">
    <property type="entry name" value="LysR_HTH_N"/>
</dbReference>
<keyword evidence="3" id="KW-0238">DNA-binding</keyword>
<name>A0ABX0W8U3_9RHOB</name>
<dbReference type="Proteomes" id="UP001429564">
    <property type="component" value="Unassembled WGS sequence"/>
</dbReference>
<comment type="similarity">
    <text evidence="1">Belongs to the LysR transcriptional regulatory family.</text>
</comment>
<dbReference type="PANTHER" id="PTHR30419">
    <property type="entry name" value="HTH-TYPE TRANSCRIPTIONAL REGULATOR YBHD"/>
    <property type="match status" value="1"/>
</dbReference>
<evidence type="ECO:0000259" key="5">
    <source>
        <dbReference type="PROSITE" id="PS50931"/>
    </source>
</evidence>
<gene>
    <name evidence="6" type="ORF">DL239_11855</name>
</gene>
<dbReference type="SUPFAM" id="SSF53850">
    <property type="entry name" value="Periplasmic binding protein-like II"/>
    <property type="match status" value="1"/>
</dbReference>
<evidence type="ECO:0000313" key="6">
    <source>
        <dbReference type="EMBL" id="NIZ61668.1"/>
    </source>
</evidence>
<dbReference type="InterPro" id="IPR005119">
    <property type="entry name" value="LysR_subst-bd"/>
</dbReference>
<dbReference type="InterPro" id="IPR036390">
    <property type="entry name" value="WH_DNA-bd_sf"/>
</dbReference>
<evidence type="ECO:0000256" key="1">
    <source>
        <dbReference type="ARBA" id="ARBA00009437"/>
    </source>
</evidence>
<accession>A0ABX0W8U3</accession>
<dbReference type="Pfam" id="PF00126">
    <property type="entry name" value="HTH_1"/>
    <property type="match status" value="1"/>
</dbReference>
<keyword evidence="4" id="KW-0804">Transcription</keyword>
<evidence type="ECO:0000256" key="4">
    <source>
        <dbReference type="ARBA" id="ARBA00023163"/>
    </source>
</evidence>
<dbReference type="InterPro" id="IPR050950">
    <property type="entry name" value="HTH-type_LysR_regulators"/>
</dbReference>
<dbReference type="Gene3D" id="3.40.190.290">
    <property type="match status" value="1"/>
</dbReference>
<comment type="caution">
    <text evidence="6">The sequence shown here is derived from an EMBL/GenBank/DDBJ whole genome shotgun (WGS) entry which is preliminary data.</text>
</comment>
<evidence type="ECO:0000313" key="7">
    <source>
        <dbReference type="Proteomes" id="UP001429564"/>
    </source>
</evidence>
<feature type="domain" description="HTH lysR-type" evidence="5">
    <location>
        <begin position="5"/>
        <end position="62"/>
    </location>
</feature>
<organism evidence="6 7">
    <name type="scientific">Parasedimentitalea denitrificans</name>
    <dbReference type="NCBI Taxonomy" id="2211118"/>
    <lineage>
        <taxon>Bacteria</taxon>
        <taxon>Pseudomonadati</taxon>
        <taxon>Pseudomonadota</taxon>
        <taxon>Alphaproteobacteria</taxon>
        <taxon>Rhodobacterales</taxon>
        <taxon>Paracoccaceae</taxon>
        <taxon>Parasedimentitalea</taxon>
    </lineage>
</organism>
<dbReference type="Gene3D" id="1.10.10.10">
    <property type="entry name" value="Winged helix-like DNA-binding domain superfamily/Winged helix DNA-binding domain"/>
    <property type="match status" value="1"/>
</dbReference>
<dbReference type="PANTHER" id="PTHR30419:SF8">
    <property type="entry name" value="NITROGEN ASSIMILATION TRANSCRIPTIONAL ACTIVATOR-RELATED"/>
    <property type="match status" value="1"/>
</dbReference>
<dbReference type="InterPro" id="IPR036388">
    <property type="entry name" value="WH-like_DNA-bd_sf"/>
</dbReference>
<dbReference type="Pfam" id="PF03466">
    <property type="entry name" value="LysR_substrate"/>
    <property type="match status" value="1"/>
</dbReference>
<dbReference type="PROSITE" id="PS50931">
    <property type="entry name" value="HTH_LYSR"/>
    <property type="match status" value="1"/>
</dbReference>
<keyword evidence="2" id="KW-0805">Transcription regulation</keyword>
<proteinExistence type="inferred from homology"/>
<reference evidence="6 7" key="1">
    <citation type="submission" date="2018-05" db="EMBL/GenBank/DDBJ databases">
        <authorList>
            <person name="Zhang Y.-J."/>
        </authorList>
    </citation>
    <scope>NUCLEOTIDE SEQUENCE [LARGE SCALE GENOMIC DNA]</scope>
    <source>
        <strain evidence="6 7">CY04</strain>
    </source>
</reference>
<dbReference type="SUPFAM" id="SSF46785">
    <property type="entry name" value="Winged helix' DNA-binding domain"/>
    <property type="match status" value="1"/>
</dbReference>
<evidence type="ECO:0000256" key="3">
    <source>
        <dbReference type="ARBA" id="ARBA00023125"/>
    </source>
</evidence>
<sequence length="303" mass="33058">MRMQHDPKHVLSFMTAVTTGTIRAAADQLELEPSTVSRNITALEKQLATALIERGRKGVMLTEAGSLLMGYIQRQKGELEALRSQLDALANMERGTVSVALGEGFLGDFTQSVLTKFSQDHPEISYTLDVGATDHVTNRIFEDRSHVGLAFNVPSDPRLNVVAQTKHPLAVICRRNGKFDTSPSVDVKDLSHFPCGFLKRGYGVSAVIAEMEVSHGFRARGVLETGSIMALKEFVKNDLGVTLLPEFVVAEDIKAGILRPRNISIANFGSGSATLFIRQGRSLPLAAQKLLHAMSKYLVALKE</sequence>
<evidence type="ECO:0000256" key="2">
    <source>
        <dbReference type="ARBA" id="ARBA00023015"/>
    </source>
</evidence>